<dbReference type="PROSITE" id="PS50929">
    <property type="entry name" value="ABC_TM1F"/>
    <property type="match status" value="1"/>
</dbReference>
<evidence type="ECO:0000256" key="5">
    <source>
        <dbReference type="ARBA" id="ARBA00022692"/>
    </source>
</evidence>
<dbReference type="PATRIC" id="fig|456.5.peg.1514"/>
<keyword evidence="5 11" id="KW-0812">Transmembrane</keyword>
<dbReference type="InterPro" id="IPR003593">
    <property type="entry name" value="AAA+_ATPase"/>
</dbReference>
<protein>
    <submittedName>
        <fullName evidence="14">Multidrug ABC transporter ATPase/permease</fullName>
    </submittedName>
</protein>
<keyword evidence="6" id="KW-0547">Nucleotide-binding</keyword>
<dbReference type="STRING" id="456.Ljor_1415"/>
<evidence type="ECO:0000256" key="3">
    <source>
        <dbReference type="ARBA" id="ARBA00022475"/>
    </source>
</evidence>
<evidence type="ECO:0000256" key="9">
    <source>
        <dbReference type="ARBA" id="ARBA00023055"/>
    </source>
</evidence>
<feature type="transmembrane region" description="Helical" evidence="11">
    <location>
        <begin position="63"/>
        <end position="84"/>
    </location>
</feature>
<keyword evidence="4" id="KW-0997">Cell inner membrane</keyword>
<sequence>MRSKAPISTVPILSFLWKNIKPYRWWYVLMFQAPIITAFYVFANNYSLKLLIDGFSADLSHGYSHLALPITLFIVAQIALDVTWRLSNIAEWKAEPHVRRRILLEAYDYIQYHSYQFFQNTAGGTVISKLKGILDGYDVIFANLHHLIGRNFCVVIVSVFVLLLVNTTVFYFMLAWCILFIAVMYPMGLRLNQLSNEAAESKHQIIGRFSDNITNIFSLFYFATRQRELHRADEMMKSDYVPRQVRMYKYDFKFNLIGSVLYWIMLLSVFLFMIHLRKLGDISTGDFIFVMLTTLTVSFDLWAFTTGMCEFLKEMGDFKSSFSILEIEHDIKDNPRANNFTISEGKIEFRNICFAYADNQPVFSNLNLCIKAGEKIGIIGHSGAGKSTLVSLLLKNFKPGSGNILIDGCDLDLINSDSLRSQIALIPQDIMLFHRSIAENIAYAKADASIEEIKSAAQKANIDDYIDSLAEGYNTEVGERGIKLSGGQRQRIAIARAILKNAPIVILDEATSSLDSLTEQRIQQSINLMLEQNKATVIAIAHRLSTIRHMDRIIVMDEGKVIEEGTFNSLIANKHGYFKKLWDSQVNGMVQ</sequence>
<dbReference type="PANTHER" id="PTHR43394:SF1">
    <property type="entry name" value="ATP-BINDING CASSETTE SUB-FAMILY B MEMBER 10, MITOCHONDRIAL"/>
    <property type="match status" value="1"/>
</dbReference>
<feature type="transmembrane region" description="Helical" evidence="11">
    <location>
        <begin position="152"/>
        <end position="185"/>
    </location>
</feature>
<keyword evidence="9" id="KW-0445">Lipid transport</keyword>
<keyword evidence="3" id="KW-1003">Cell membrane</keyword>
<evidence type="ECO:0000256" key="1">
    <source>
        <dbReference type="ARBA" id="ARBA00004651"/>
    </source>
</evidence>
<feature type="domain" description="ABC transmembrane type-1" evidence="13">
    <location>
        <begin position="35"/>
        <end position="313"/>
    </location>
</feature>
<evidence type="ECO:0000256" key="8">
    <source>
        <dbReference type="ARBA" id="ARBA00022989"/>
    </source>
</evidence>
<dbReference type="InterPro" id="IPR036640">
    <property type="entry name" value="ABC1_TM_sf"/>
</dbReference>
<dbReference type="Gene3D" id="1.20.1560.10">
    <property type="entry name" value="ABC transporter type 1, transmembrane domain"/>
    <property type="match status" value="1"/>
</dbReference>
<dbReference type="EMBL" id="LNYJ01000011">
    <property type="protein sequence ID" value="KTD17109.1"/>
    <property type="molecule type" value="Genomic_DNA"/>
</dbReference>
<dbReference type="Proteomes" id="UP000055035">
    <property type="component" value="Unassembled WGS sequence"/>
</dbReference>
<dbReference type="PROSITE" id="PS00211">
    <property type="entry name" value="ABC_TRANSPORTER_1"/>
    <property type="match status" value="1"/>
</dbReference>
<dbReference type="InterPro" id="IPR027417">
    <property type="entry name" value="P-loop_NTPase"/>
</dbReference>
<feature type="transmembrane region" description="Helical" evidence="11">
    <location>
        <begin position="25"/>
        <end position="43"/>
    </location>
</feature>
<feature type="transmembrane region" description="Helical" evidence="11">
    <location>
        <begin position="254"/>
        <end position="275"/>
    </location>
</feature>
<keyword evidence="7" id="KW-0067">ATP-binding</keyword>
<dbReference type="InterPro" id="IPR039421">
    <property type="entry name" value="Type_1_exporter"/>
</dbReference>
<evidence type="ECO:0000256" key="11">
    <source>
        <dbReference type="SAM" id="Phobius"/>
    </source>
</evidence>
<evidence type="ECO:0000259" key="12">
    <source>
        <dbReference type="PROSITE" id="PS50893"/>
    </source>
</evidence>
<dbReference type="SUPFAM" id="SSF90123">
    <property type="entry name" value="ABC transporter transmembrane region"/>
    <property type="match status" value="1"/>
</dbReference>
<dbReference type="Pfam" id="PF00005">
    <property type="entry name" value="ABC_tran"/>
    <property type="match status" value="1"/>
</dbReference>
<dbReference type="PANTHER" id="PTHR43394">
    <property type="entry name" value="ATP-DEPENDENT PERMEASE MDL1, MITOCHONDRIAL"/>
    <property type="match status" value="1"/>
</dbReference>
<dbReference type="PROSITE" id="PS50893">
    <property type="entry name" value="ABC_TRANSPORTER_2"/>
    <property type="match status" value="1"/>
</dbReference>
<dbReference type="Gene3D" id="3.40.50.300">
    <property type="entry name" value="P-loop containing nucleotide triphosphate hydrolases"/>
    <property type="match status" value="1"/>
</dbReference>
<evidence type="ECO:0000256" key="2">
    <source>
        <dbReference type="ARBA" id="ARBA00022448"/>
    </source>
</evidence>
<accession>A0A0W0VAD3</accession>
<dbReference type="SUPFAM" id="SSF52540">
    <property type="entry name" value="P-loop containing nucleoside triphosphate hydrolases"/>
    <property type="match status" value="1"/>
</dbReference>
<feature type="domain" description="ABC transporter" evidence="12">
    <location>
        <begin position="347"/>
        <end position="583"/>
    </location>
</feature>
<keyword evidence="8 11" id="KW-1133">Transmembrane helix</keyword>
<dbReference type="GO" id="GO:0005524">
    <property type="term" value="F:ATP binding"/>
    <property type="evidence" value="ECO:0007669"/>
    <property type="project" value="UniProtKB-KW"/>
</dbReference>
<evidence type="ECO:0000313" key="14">
    <source>
        <dbReference type="EMBL" id="KTD17109.1"/>
    </source>
</evidence>
<proteinExistence type="predicted"/>
<dbReference type="GO" id="GO:0006869">
    <property type="term" value="P:lipid transport"/>
    <property type="evidence" value="ECO:0007669"/>
    <property type="project" value="UniProtKB-KW"/>
</dbReference>
<reference evidence="14 15" key="1">
    <citation type="submission" date="2015-11" db="EMBL/GenBank/DDBJ databases">
        <title>Genomic analysis of 38 Legionella species identifies large and diverse effector repertoires.</title>
        <authorList>
            <person name="Burstein D."/>
            <person name="Amaro F."/>
            <person name="Zusman T."/>
            <person name="Lifshitz Z."/>
            <person name="Cohen O."/>
            <person name="Gilbert J.A."/>
            <person name="Pupko T."/>
            <person name="Shuman H.A."/>
            <person name="Segal G."/>
        </authorList>
    </citation>
    <scope>NUCLEOTIDE SEQUENCE [LARGE SCALE GENOMIC DNA]</scope>
    <source>
        <strain evidence="14 15">BL-540</strain>
    </source>
</reference>
<evidence type="ECO:0000313" key="15">
    <source>
        <dbReference type="Proteomes" id="UP000055035"/>
    </source>
</evidence>
<comment type="caution">
    <text evidence="14">The sequence shown here is derived from an EMBL/GenBank/DDBJ whole genome shotgun (WGS) entry which is preliminary data.</text>
</comment>
<name>A0A0W0VAD3_9GAMM</name>
<organism evidence="14 15">
    <name type="scientific">Legionella jordanis</name>
    <dbReference type="NCBI Taxonomy" id="456"/>
    <lineage>
        <taxon>Bacteria</taxon>
        <taxon>Pseudomonadati</taxon>
        <taxon>Pseudomonadota</taxon>
        <taxon>Gammaproteobacteria</taxon>
        <taxon>Legionellales</taxon>
        <taxon>Legionellaceae</taxon>
        <taxon>Legionella</taxon>
    </lineage>
</organism>
<dbReference type="GO" id="GO:0015421">
    <property type="term" value="F:ABC-type oligopeptide transporter activity"/>
    <property type="evidence" value="ECO:0007669"/>
    <property type="project" value="TreeGrafter"/>
</dbReference>
<keyword evidence="15" id="KW-1185">Reference proteome</keyword>
<dbReference type="InterPro" id="IPR017871">
    <property type="entry name" value="ABC_transporter-like_CS"/>
</dbReference>
<feature type="transmembrane region" description="Helical" evidence="11">
    <location>
        <begin position="287"/>
        <end position="305"/>
    </location>
</feature>
<gene>
    <name evidence="14" type="primary">mdlB</name>
    <name evidence="14" type="ORF">Ljor_1415</name>
</gene>
<dbReference type="GO" id="GO:0005886">
    <property type="term" value="C:plasma membrane"/>
    <property type="evidence" value="ECO:0007669"/>
    <property type="project" value="UniProtKB-SubCell"/>
</dbReference>
<dbReference type="InterPro" id="IPR011527">
    <property type="entry name" value="ABC1_TM_dom"/>
</dbReference>
<evidence type="ECO:0000259" key="13">
    <source>
        <dbReference type="PROSITE" id="PS50929"/>
    </source>
</evidence>
<dbReference type="RefSeq" id="WP_058470906.1">
    <property type="nucleotide sequence ID" value="NZ_CAAAIC010000003.1"/>
</dbReference>
<evidence type="ECO:0000256" key="7">
    <source>
        <dbReference type="ARBA" id="ARBA00022840"/>
    </source>
</evidence>
<evidence type="ECO:0000256" key="4">
    <source>
        <dbReference type="ARBA" id="ARBA00022519"/>
    </source>
</evidence>
<dbReference type="AlphaFoldDB" id="A0A0W0VAD3"/>
<evidence type="ECO:0000256" key="6">
    <source>
        <dbReference type="ARBA" id="ARBA00022741"/>
    </source>
</evidence>
<evidence type="ECO:0000256" key="10">
    <source>
        <dbReference type="ARBA" id="ARBA00023136"/>
    </source>
</evidence>
<dbReference type="SMART" id="SM00382">
    <property type="entry name" value="AAA"/>
    <property type="match status" value="1"/>
</dbReference>
<comment type="subcellular location">
    <subcellularLocation>
        <location evidence="1">Cell membrane</location>
        <topology evidence="1">Multi-pass membrane protein</topology>
    </subcellularLocation>
</comment>
<dbReference type="InterPro" id="IPR003439">
    <property type="entry name" value="ABC_transporter-like_ATP-bd"/>
</dbReference>
<dbReference type="Pfam" id="PF00664">
    <property type="entry name" value="ABC_membrane"/>
    <property type="match status" value="1"/>
</dbReference>
<keyword evidence="2" id="KW-0813">Transport</keyword>
<keyword evidence="10 11" id="KW-0472">Membrane</keyword>
<dbReference type="GO" id="GO:0016887">
    <property type="term" value="F:ATP hydrolysis activity"/>
    <property type="evidence" value="ECO:0007669"/>
    <property type="project" value="InterPro"/>
</dbReference>
<dbReference type="FunFam" id="3.40.50.300:FF:000287">
    <property type="entry name" value="Multidrug ABC transporter ATP-binding protein"/>
    <property type="match status" value="1"/>
</dbReference>